<organism evidence="3 4">
    <name type="scientific">Spirosoma flavum</name>
    <dbReference type="NCBI Taxonomy" id="2048557"/>
    <lineage>
        <taxon>Bacteria</taxon>
        <taxon>Pseudomonadati</taxon>
        <taxon>Bacteroidota</taxon>
        <taxon>Cytophagia</taxon>
        <taxon>Cytophagales</taxon>
        <taxon>Cytophagaceae</taxon>
        <taxon>Spirosoma</taxon>
    </lineage>
</organism>
<dbReference type="SUPFAM" id="SSF51338">
    <property type="entry name" value="Composite domain of metallo-dependent hydrolases"/>
    <property type="match status" value="1"/>
</dbReference>
<dbReference type="InterPro" id="IPR050287">
    <property type="entry name" value="MTA/SAH_deaminase"/>
</dbReference>
<evidence type="ECO:0000256" key="1">
    <source>
        <dbReference type="ARBA" id="ARBA00022801"/>
    </source>
</evidence>
<dbReference type="InterPro" id="IPR032466">
    <property type="entry name" value="Metal_Hydrolase"/>
</dbReference>
<dbReference type="SUPFAM" id="SSF56534">
    <property type="entry name" value="Aromatic aminoacid monoxygenases, catalytic and oligomerization domains"/>
    <property type="match status" value="1"/>
</dbReference>
<sequence length="548" mass="61288">MLTSSGRPLCIVGNVVDSQGRQSVKTILVQNGQITTVQNGKLPLSLPNVILLELADNEVVFPGLINLHVHSEYNIFPLWQSPAVWSNRFQWRNNEQYLREIKSFKDFLDTNWKQDSFDFVKPILQSLATEKHLVLTNLSLPVAMREVQKMYGVVTELQAVAGGTTLSQQTMKLEADANLPTFIVRNTGDPHDLGIPLTKKVFSVVDFVRPGPNFDAPGNPDHAHDDTTDWPMMRHPSFADFLSSVQQDNNRYYATIAHLAEGRAGYLQQGKPDGFSRREFIEFRRVLDQVPDRTALKRANLTLTHACGLDYSDASTLDFLRDNHISIVWSPVSNLLLYGDTIPVKRLLDHGINVCLGSDWAPSGSKHVWDELKFARHFCDVLSLDVSNAHLLAMITQNPATALGQIKAGRIEPGYNGDFFILRKASANQSALDALLTQDDSAVRCTIVNGRVVYGDEDLFANTLAVDYQRLPLSEGKAAASKVVSINAALNFNLTMALLQVNSLMLRYTTEALDQSQLRRSRLLSSDDYLYQNRIKLLKTTLAELIKH</sequence>
<dbReference type="InterPro" id="IPR011059">
    <property type="entry name" value="Metal-dep_hydrolase_composite"/>
</dbReference>
<dbReference type="Gene3D" id="3.20.20.140">
    <property type="entry name" value="Metal-dependent hydrolases"/>
    <property type="match status" value="1"/>
</dbReference>
<accession>A0ABW6AM95</accession>
<comment type="caution">
    <text evidence="3">The sequence shown here is derived from an EMBL/GenBank/DDBJ whole genome shotgun (WGS) entry which is preliminary data.</text>
</comment>
<evidence type="ECO:0000313" key="3">
    <source>
        <dbReference type="EMBL" id="MFD2935533.1"/>
    </source>
</evidence>
<dbReference type="PANTHER" id="PTHR43794">
    <property type="entry name" value="AMINOHYDROLASE SSNA-RELATED"/>
    <property type="match status" value="1"/>
</dbReference>
<dbReference type="Proteomes" id="UP001597512">
    <property type="component" value="Unassembled WGS sequence"/>
</dbReference>
<protein>
    <submittedName>
        <fullName evidence="3">Amidohydrolase family protein</fullName>
    </submittedName>
</protein>
<gene>
    <name evidence="3" type="ORF">ACFS25_17250</name>
</gene>
<name>A0ABW6AM95_9BACT</name>
<dbReference type="SUPFAM" id="SSF51556">
    <property type="entry name" value="Metallo-dependent hydrolases"/>
    <property type="match status" value="1"/>
</dbReference>
<keyword evidence="1" id="KW-0378">Hydrolase</keyword>
<feature type="domain" description="Amidohydrolase 3" evidence="2">
    <location>
        <begin position="290"/>
        <end position="454"/>
    </location>
</feature>
<evidence type="ECO:0000259" key="2">
    <source>
        <dbReference type="Pfam" id="PF07969"/>
    </source>
</evidence>
<dbReference type="InterPro" id="IPR036329">
    <property type="entry name" value="Aro-AA_hydroxylase_C_sf"/>
</dbReference>
<dbReference type="RefSeq" id="WP_381503556.1">
    <property type="nucleotide sequence ID" value="NZ_JBHUOM010000019.1"/>
</dbReference>
<reference evidence="4" key="1">
    <citation type="journal article" date="2019" name="Int. J. Syst. Evol. Microbiol.">
        <title>The Global Catalogue of Microorganisms (GCM) 10K type strain sequencing project: providing services to taxonomists for standard genome sequencing and annotation.</title>
        <authorList>
            <consortium name="The Broad Institute Genomics Platform"/>
            <consortium name="The Broad Institute Genome Sequencing Center for Infectious Disease"/>
            <person name="Wu L."/>
            <person name="Ma J."/>
        </authorList>
    </citation>
    <scope>NUCLEOTIDE SEQUENCE [LARGE SCALE GENOMIC DNA]</scope>
    <source>
        <strain evidence="4">KCTC 52490</strain>
    </source>
</reference>
<dbReference type="EMBL" id="JBHUOM010000019">
    <property type="protein sequence ID" value="MFD2935533.1"/>
    <property type="molecule type" value="Genomic_DNA"/>
</dbReference>
<dbReference type="PANTHER" id="PTHR43794:SF11">
    <property type="entry name" value="AMIDOHYDROLASE-RELATED DOMAIN-CONTAINING PROTEIN"/>
    <property type="match status" value="1"/>
</dbReference>
<dbReference type="Gene3D" id="2.30.40.10">
    <property type="entry name" value="Urease, subunit C, domain 1"/>
    <property type="match status" value="1"/>
</dbReference>
<dbReference type="InterPro" id="IPR013108">
    <property type="entry name" value="Amidohydro_3"/>
</dbReference>
<dbReference type="Pfam" id="PF07969">
    <property type="entry name" value="Amidohydro_3"/>
    <property type="match status" value="1"/>
</dbReference>
<keyword evidence="4" id="KW-1185">Reference proteome</keyword>
<evidence type="ECO:0000313" key="4">
    <source>
        <dbReference type="Proteomes" id="UP001597512"/>
    </source>
</evidence>
<proteinExistence type="predicted"/>